<evidence type="ECO:0000313" key="3">
    <source>
        <dbReference type="EMBL" id="GAA4259715.1"/>
    </source>
</evidence>
<proteinExistence type="predicted"/>
<feature type="region of interest" description="Disordered" evidence="1">
    <location>
        <begin position="1"/>
        <end position="44"/>
    </location>
</feature>
<evidence type="ECO:0000256" key="1">
    <source>
        <dbReference type="SAM" id="MobiDB-lite"/>
    </source>
</evidence>
<keyword evidence="2" id="KW-0812">Transmembrane</keyword>
<feature type="transmembrane region" description="Helical" evidence="2">
    <location>
        <begin position="112"/>
        <end position="133"/>
    </location>
</feature>
<gene>
    <name evidence="3" type="ORF">GCM10022255_085420</name>
</gene>
<feature type="compositionally biased region" description="Pro residues" evidence="1">
    <location>
        <begin position="33"/>
        <end position="44"/>
    </location>
</feature>
<sequence length="384" mass="42061">MSDQGQHQPPSQPPPLSGEVLPKPDGQPIPQQHQPPAPAAPPSGPTVIYVPIPVTVDGRPIDPPAPAKPTATARTTATAVTLLVAMLGACGAGCLGGALGLFALFGQNHLDQVALLAGVAAFQAAGTLAVGIWATRRTSWAFSAVLLAPWLAGWAALIIWYWLRFPLWYIPWLTLGTLPLAVLSAWFWRNRRQRTARQAIVYLAALAIVLAANAAGVLNIAWDRTDAFGFRGQPTPEEAFSALTAASCVSDLDYHYGGGRVVRAECTSDYQGEYDKKTFDNTLCSEQPRAAFARWWQWNKEYQLDFSLGFTIERYSDMRNDPATLTVVMRLRAAFHPGEEEPYRIHVDKAEERWKVSAERALAGGWKICRVDIESPLNATFEKL</sequence>
<feature type="transmembrane region" description="Helical" evidence="2">
    <location>
        <begin position="140"/>
        <end position="163"/>
    </location>
</feature>
<protein>
    <submittedName>
        <fullName evidence="3">Uncharacterized protein</fullName>
    </submittedName>
</protein>
<feature type="transmembrane region" description="Helical" evidence="2">
    <location>
        <begin position="82"/>
        <end position="106"/>
    </location>
</feature>
<dbReference type="EMBL" id="BAABAT010000037">
    <property type="protein sequence ID" value="GAA4259715.1"/>
    <property type="molecule type" value="Genomic_DNA"/>
</dbReference>
<evidence type="ECO:0000313" key="4">
    <source>
        <dbReference type="Proteomes" id="UP001500620"/>
    </source>
</evidence>
<accession>A0ABP8DN39</accession>
<reference evidence="4" key="1">
    <citation type="journal article" date="2019" name="Int. J. Syst. Evol. Microbiol.">
        <title>The Global Catalogue of Microorganisms (GCM) 10K type strain sequencing project: providing services to taxonomists for standard genome sequencing and annotation.</title>
        <authorList>
            <consortium name="The Broad Institute Genomics Platform"/>
            <consortium name="The Broad Institute Genome Sequencing Center for Infectious Disease"/>
            <person name="Wu L."/>
            <person name="Ma J."/>
        </authorList>
    </citation>
    <scope>NUCLEOTIDE SEQUENCE [LARGE SCALE GENOMIC DNA]</scope>
    <source>
        <strain evidence="4">JCM 17441</strain>
    </source>
</reference>
<dbReference type="Proteomes" id="UP001500620">
    <property type="component" value="Unassembled WGS sequence"/>
</dbReference>
<comment type="caution">
    <text evidence="3">The sequence shown here is derived from an EMBL/GenBank/DDBJ whole genome shotgun (WGS) entry which is preliminary data.</text>
</comment>
<feature type="transmembrane region" description="Helical" evidence="2">
    <location>
        <begin position="200"/>
        <end position="222"/>
    </location>
</feature>
<keyword evidence="2" id="KW-0472">Membrane</keyword>
<name>A0ABP8DN39_9ACTN</name>
<evidence type="ECO:0000256" key="2">
    <source>
        <dbReference type="SAM" id="Phobius"/>
    </source>
</evidence>
<keyword evidence="2" id="KW-1133">Transmembrane helix</keyword>
<feature type="transmembrane region" description="Helical" evidence="2">
    <location>
        <begin position="169"/>
        <end position="188"/>
    </location>
</feature>
<organism evidence="3 4">
    <name type="scientific">Dactylosporangium darangshiense</name>
    <dbReference type="NCBI Taxonomy" id="579108"/>
    <lineage>
        <taxon>Bacteria</taxon>
        <taxon>Bacillati</taxon>
        <taxon>Actinomycetota</taxon>
        <taxon>Actinomycetes</taxon>
        <taxon>Micromonosporales</taxon>
        <taxon>Micromonosporaceae</taxon>
        <taxon>Dactylosporangium</taxon>
    </lineage>
</organism>
<keyword evidence="4" id="KW-1185">Reference proteome</keyword>